<name>A0A0C3P258_PISTI</name>
<gene>
    <name evidence="2" type="ORF">M404DRAFT_998545</name>
</gene>
<evidence type="ECO:0000313" key="3">
    <source>
        <dbReference type="Proteomes" id="UP000054217"/>
    </source>
</evidence>
<reference evidence="3" key="2">
    <citation type="submission" date="2015-01" db="EMBL/GenBank/DDBJ databases">
        <title>Evolutionary Origins and Diversification of the Mycorrhizal Mutualists.</title>
        <authorList>
            <consortium name="DOE Joint Genome Institute"/>
            <consortium name="Mycorrhizal Genomics Consortium"/>
            <person name="Kohler A."/>
            <person name="Kuo A."/>
            <person name="Nagy L.G."/>
            <person name="Floudas D."/>
            <person name="Copeland A."/>
            <person name="Barry K.W."/>
            <person name="Cichocki N."/>
            <person name="Veneault-Fourrey C."/>
            <person name="LaButti K."/>
            <person name="Lindquist E.A."/>
            <person name="Lipzen A."/>
            <person name="Lundell T."/>
            <person name="Morin E."/>
            <person name="Murat C."/>
            <person name="Riley R."/>
            <person name="Ohm R."/>
            <person name="Sun H."/>
            <person name="Tunlid A."/>
            <person name="Henrissat B."/>
            <person name="Grigoriev I.V."/>
            <person name="Hibbett D.S."/>
            <person name="Martin F."/>
        </authorList>
    </citation>
    <scope>NUCLEOTIDE SEQUENCE [LARGE SCALE GENOMIC DNA]</scope>
    <source>
        <strain evidence="3">Marx 270</strain>
    </source>
</reference>
<keyword evidence="1" id="KW-0812">Transmembrane</keyword>
<reference evidence="2 3" key="1">
    <citation type="submission" date="2014-04" db="EMBL/GenBank/DDBJ databases">
        <authorList>
            <consortium name="DOE Joint Genome Institute"/>
            <person name="Kuo A."/>
            <person name="Kohler A."/>
            <person name="Costa M.D."/>
            <person name="Nagy L.G."/>
            <person name="Floudas D."/>
            <person name="Copeland A."/>
            <person name="Barry K.W."/>
            <person name="Cichocki N."/>
            <person name="Veneault-Fourrey C."/>
            <person name="LaButti K."/>
            <person name="Lindquist E.A."/>
            <person name="Lipzen A."/>
            <person name="Lundell T."/>
            <person name="Morin E."/>
            <person name="Murat C."/>
            <person name="Sun H."/>
            <person name="Tunlid A."/>
            <person name="Henrissat B."/>
            <person name="Grigoriev I.V."/>
            <person name="Hibbett D.S."/>
            <person name="Martin F."/>
            <person name="Nordberg H.P."/>
            <person name="Cantor M.N."/>
            <person name="Hua S.X."/>
        </authorList>
    </citation>
    <scope>NUCLEOTIDE SEQUENCE [LARGE SCALE GENOMIC DNA]</scope>
    <source>
        <strain evidence="2 3">Marx 270</strain>
    </source>
</reference>
<dbReference type="EMBL" id="KN831961">
    <property type="protein sequence ID" value="KIO07125.1"/>
    <property type="molecule type" value="Genomic_DNA"/>
</dbReference>
<proteinExistence type="predicted"/>
<protein>
    <submittedName>
        <fullName evidence="2">Uncharacterized protein</fullName>
    </submittedName>
</protein>
<accession>A0A0C3P258</accession>
<organism evidence="2 3">
    <name type="scientific">Pisolithus tinctorius Marx 270</name>
    <dbReference type="NCBI Taxonomy" id="870435"/>
    <lineage>
        <taxon>Eukaryota</taxon>
        <taxon>Fungi</taxon>
        <taxon>Dikarya</taxon>
        <taxon>Basidiomycota</taxon>
        <taxon>Agaricomycotina</taxon>
        <taxon>Agaricomycetes</taxon>
        <taxon>Agaricomycetidae</taxon>
        <taxon>Boletales</taxon>
        <taxon>Sclerodermatineae</taxon>
        <taxon>Pisolithaceae</taxon>
        <taxon>Pisolithus</taxon>
    </lineage>
</organism>
<dbReference type="HOGENOM" id="CLU_2942741_0_0_1"/>
<keyword evidence="3" id="KW-1185">Reference proteome</keyword>
<evidence type="ECO:0000256" key="1">
    <source>
        <dbReference type="SAM" id="Phobius"/>
    </source>
</evidence>
<dbReference type="AlphaFoldDB" id="A0A0C3P258"/>
<keyword evidence="1" id="KW-0472">Membrane</keyword>
<dbReference type="InParanoid" id="A0A0C3P258"/>
<evidence type="ECO:0000313" key="2">
    <source>
        <dbReference type="EMBL" id="KIO07125.1"/>
    </source>
</evidence>
<sequence>MVKGDQLIIVILTKDVYGYLSRTWRCVSKNIFTLALSYLIASNLFLATAGNSFLSVFHVS</sequence>
<feature type="transmembrane region" description="Helical" evidence="1">
    <location>
        <begin position="31"/>
        <end position="54"/>
    </location>
</feature>
<dbReference type="Proteomes" id="UP000054217">
    <property type="component" value="Unassembled WGS sequence"/>
</dbReference>
<keyword evidence="1" id="KW-1133">Transmembrane helix</keyword>